<dbReference type="EMBL" id="HBFQ01065138">
    <property type="protein sequence ID" value="CAD8871870.1"/>
    <property type="molecule type" value="Transcribed_RNA"/>
</dbReference>
<evidence type="ECO:0000256" key="1">
    <source>
        <dbReference type="ARBA" id="ARBA00004141"/>
    </source>
</evidence>
<organism evidence="8">
    <name type="scientific">Noctiluca scintillans</name>
    <name type="common">Sea sparkle</name>
    <name type="synonym">Red tide dinoflagellate</name>
    <dbReference type="NCBI Taxonomy" id="2966"/>
    <lineage>
        <taxon>Eukaryota</taxon>
        <taxon>Sar</taxon>
        <taxon>Alveolata</taxon>
        <taxon>Dinophyceae</taxon>
        <taxon>Noctilucales</taxon>
        <taxon>Noctilucaceae</taxon>
        <taxon>Noctiluca</taxon>
    </lineage>
</organism>
<reference evidence="8" key="1">
    <citation type="submission" date="2021-01" db="EMBL/GenBank/DDBJ databases">
        <authorList>
            <person name="Corre E."/>
            <person name="Pelletier E."/>
            <person name="Niang G."/>
            <person name="Scheremetjew M."/>
            <person name="Finn R."/>
            <person name="Kale V."/>
            <person name="Holt S."/>
            <person name="Cochrane G."/>
            <person name="Meng A."/>
            <person name="Brown T."/>
            <person name="Cohen L."/>
        </authorList>
    </citation>
    <scope>NUCLEOTIDE SEQUENCE</scope>
</reference>
<feature type="transmembrane region" description="Helical" evidence="6">
    <location>
        <begin position="332"/>
        <end position="354"/>
    </location>
</feature>
<feature type="transmembrane region" description="Helical" evidence="6">
    <location>
        <begin position="148"/>
        <end position="169"/>
    </location>
</feature>
<keyword evidence="3 6" id="KW-0812">Transmembrane</keyword>
<evidence type="ECO:0000256" key="2">
    <source>
        <dbReference type="ARBA" id="ARBA00022448"/>
    </source>
</evidence>
<proteinExistence type="predicted"/>
<dbReference type="PANTHER" id="PTHR48041:SF91">
    <property type="entry name" value="ABC TRANSPORTER G FAMILY MEMBER 28"/>
    <property type="match status" value="1"/>
</dbReference>
<feature type="transmembrane region" description="Helical" evidence="6">
    <location>
        <begin position="190"/>
        <end position="216"/>
    </location>
</feature>
<evidence type="ECO:0000256" key="4">
    <source>
        <dbReference type="ARBA" id="ARBA00022989"/>
    </source>
</evidence>
<dbReference type="GO" id="GO:0016020">
    <property type="term" value="C:membrane"/>
    <property type="evidence" value="ECO:0007669"/>
    <property type="project" value="UniProtKB-SubCell"/>
</dbReference>
<evidence type="ECO:0000256" key="5">
    <source>
        <dbReference type="ARBA" id="ARBA00023136"/>
    </source>
</evidence>
<feature type="domain" description="ABC transporter family G" evidence="7">
    <location>
        <begin position="78"/>
        <end position="300"/>
    </location>
</feature>
<accession>A0A7S1FJE8</accession>
<comment type="subcellular location">
    <subcellularLocation>
        <location evidence="1">Membrane</location>
        <topology evidence="1">Multi-pass membrane protein</topology>
    </subcellularLocation>
</comment>
<evidence type="ECO:0000313" key="8">
    <source>
        <dbReference type="EMBL" id="CAD8871870.1"/>
    </source>
</evidence>
<gene>
    <name evidence="8" type="ORF">NSCI0253_LOCUS46227</name>
</gene>
<keyword evidence="5 6" id="KW-0472">Membrane</keyword>
<feature type="transmembrane region" description="Helical" evidence="6">
    <location>
        <begin position="222"/>
        <end position="243"/>
    </location>
</feature>
<dbReference type="PANTHER" id="PTHR48041">
    <property type="entry name" value="ABC TRANSPORTER G FAMILY MEMBER 28"/>
    <property type="match status" value="1"/>
</dbReference>
<dbReference type="AlphaFoldDB" id="A0A7S1FJE8"/>
<evidence type="ECO:0000256" key="3">
    <source>
        <dbReference type="ARBA" id="ARBA00022692"/>
    </source>
</evidence>
<evidence type="ECO:0000256" key="6">
    <source>
        <dbReference type="SAM" id="Phobius"/>
    </source>
</evidence>
<dbReference type="InterPro" id="IPR043926">
    <property type="entry name" value="ABCG_dom"/>
</dbReference>
<keyword evidence="2" id="KW-0813">Transport</keyword>
<evidence type="ECO:0000259" key="7">
    <source>
        <dbReference type="Pfam" id="PF19055"/>
    </source>
</evidence>
<dbReference type="Pfam" id="PF19055">
    <property type="entry name" value="ABC2_membrane_7"/>
    <property type="match status" value="1"/>
</dbReference>
<dbReference type="InterPro" id="IPR050352">
    <property type="entry name" value="ABCG_transporters"/>
</dbReference>
<feature type="transmembrane region" description="Helical" evidence="6">
    <location>
        <begin position="255"/>
        <end position="273"/>
    </location>
</feature>
<feature type="transmembrane region" description="Helical" evidence="6">
    <location>
        <begin position="114"/>
        <end position="136"/>
    </location>
</feature>
<dbReference type="GO" id="GO:0140359">
    <property type="term" value="F:ABC-type transporter activity"/>
    <property type="evidence" value="ECO:0007669"/>
    <property type="project" value="InterPro"/>
</dbReference>
<protein>
    <recommendedName>
        <fullName evidence="7">ABC transporter family G domain-containing protein</fullName>
    </recommendedName>
</protein>
<keyword evidence="4 6" id="KW-1133">Transmembrane helix</keyword>
<name>A0A7S1FJE8_NOCSC</name>
<sequence length="406" mass="47063">MVYCGDATKIEAYLNSLFFVLPPNENQADWMIDIVCGLSVRYTSRESPEADTTFTAPDDLFKLWDERCRNKKHPWSTHEVRDLPVLDDRRTANHFWQTWFFLTREALKLNRNDFLSTFVTYFLIGVGLGLLASSFYPSFSYDDLPYHASGHGMTLVFMMGITISGRGVFAAERLQYMREFLSGIHSTSYFIAKNIFHVFQLVLYSFAFSSSLYFFMPLLEMHYVRFFSMVVLTGWYHSGLGMVLSTTITSPQTSLLMAIFCPLNFELIWGMTIDSAPRLAALTCGRWYFLELLVRELREYPEHIREIDSIKDELARFGLQPGDVDVYPGTGWMVMLGWGMCFRLVAWIAMLLLAHSEGNGCVSRIRFLILRFFTKLGLEHHCCKRGHRVKDVEDRPEFHRKPTQSL</sequence>